<protein>
    <recommendedName>
        <fullName evidence="1">YlxR domain-containing protein</fullName>
    </recommendedName>
</protein>
<dbReference type="PANTHER" id="PTHR34215">
    <property type="entry name" value="BLL0784 PROTEIN"/>
    <property type="match status" value="1"/>
</dbReference>
<gene>
    <name evidence="2" type="ORF">SDC9_129540</name>
</gene>
<dbReference type="EMBL" id="VSSQ01031555">
    <property type="protein sequence ID" value="MPM82479.1"/>
    <property type="molecule type" value="Genomic_DNA"/>
</dbReference>
<dbReference type="SUPFAM" id="SSF64376">
    <property type="entry name" value="YlxR-like"/>
    <property type="match status" value="1"/>
</dbReference>
<dbReference type="NCBIfam" id="NF047356">
    <property type="entry name" value="RNA_bind_RnpM"/>
    <property type="match status" value="1"/>
</dbReference>
<dbReference type="Gene3D" id="3.30.1230.10">
    <property type="entry name" value="YlxR-like"/>
    <property type="match status" value="1"/>
</dbReference>
<dbReference type="CDD" id="cd00279">
    <property type="entry name" value="YlxR"/>
    <property type="match status" value="1"/>
</dbReference>
<dbReference type="PANTHER" id="PTHR34215:SF1">
    <property type="entry name" value="YLXR DOMAIN-CONTAINING PROTEIN"/>
    <property type="match status" value="1"/>
</dbReference>
<evidence type="ECO:0000259" key="1">
    <source>
        <dbReference type="Pfam" id="PF04296"/>
    </source>
</evidence>
<comment type="caution">
    <text evidence="2">The sequence shown here is derived from an EMBL/GenBank/DDBJ whole genome shotgun (WGS) entry which is preliminary data.</text>
</comment>
<dbReference type="InterPro" id="IPR007393">
    <property type="entry name" value="YlxR_dom"/>
</dbReference>
<feature type="domain" description="YlxR" evidence="1">
    <location>
        <begin position="10"/>
        <end position="82"/>
    </location>
</feature>
<accession>A0A645CZX9</accession>
<dbReference type="InterPro" id="IPR037465">
    <property type="entry name" value="YlxR"/>
</dbReference>
<proteinExistence type="predicted"/>
<dbReference type="InterPro" id="IPR035931">
    <property type="entry name" value="YlxR-like_sf"/>
</dbReference>
<evidence type="ECO:0000313" key="2">
    <source>
        <dbReference type="EMBL" id="MPM82479.1"/>
    </source>
</evidence>
<reference evidence="2" key="1">
    <citation type="submission" date="2019-08" db="EMBL/GenBank/DDBJ databases">
        <authorList>
            <person name="Kucharzyk K."/>
            <person name="Murdoch R.W."/>
            <person name="Higgins S."/>
            <person name="Loffler F."/>
        </authorList>
    </citation>
    <scope>NUCLEOTIDE SEQUENCE</scope>
</reference>
<sequence length="91" mass="10399">MTEAKRKRQRTCIGCHSESPKRTLVRVVRSPDGIVTIDQSGKKPGRGAYLCLNRECIELARKKKALSRALRCEVDEKIYDELLSLILEQEL</sequence>
<dbReference type="AlphaFoldDB" id="A0A645CZX9"/>
<name>A0A645CZX9_9ZZZZ</name>
<organism evidence="2">
    <name type="scientific">bioreactor metagenome</name>
    <dbReference type="NCBI Taxonomy" id="1076179"/>
    <lineage>
        <taxon>unclassified sequences</taxon>
        <taxon>metagenomes</taxon>
        <taxon>ecological metagenomes</taxon>
    </lineage>
</organism>
<dbReference type="Pfam" id="PF04296">
    <property type="entry name" value="YlxR"/>
    <property type="match status" value="1"/>
</dbReference>